<dbReference type="CDD" id="cd10932">
    <property type="entry name" value="CE4_u8"/>
    <property type="match status" value="1"/>
</dbReference>
<accession>A0ABU9HFM4</accession>
<keyword evidence="2" id="KW-1185">Reference proteome</keyword>
<comment type="caution">
    <text evidence="1">The sequence shown here is derived from an EMBL/GenBank/DDBJ whole genome shotgun (WGS) entry which is preliminary data.</text>
</comment>
<proteinExistence type="predicted"/>
<evidence type="ECO:0000313" key="2">
    <source>
        <dbReference type="Proteomes" id="UP001366060"/>
    </source>
</evidence>
<organism evidence="1 2">
    <name type="scientific">Psychromonas arctica</name>
    <dbReference type="NCBI Taxonomy" id="168275"/>
    <lineage>
        <taxon>Bacteria</taxon>
        <taxon>Pseudomonadati</taxon>
        <taxon>Pseudomonadota</taxon>
        <taxon>Gammaproteobacteria</taxon>
        <taxon>Alteromonadales</taxon>
        <taxon>Psychromonadaceae</taxon>
        <taxon>Psychromonas</taxon>
    </lineage>
</organism>
<dbReference type="InterPro" id="IPR011330">
    <property type="entry name" value="Glyco_hydro/deAcase_b/a-brl"/>
</dbReference>
<dbReference type="Gene3D" id="3.20.20.370">
    <property type="entry name" value="Glycoside hydrolase/deacetylase"/>
    <property type="match status" value="1"/>
</dbReference>
<sequence>MQKVNYLISLDYELFFGKNPGSVENCMLHPTNQLIDVLNKYNSKVCLFVDAGFLVKLKDYSTDFPELAEQYQKIQEQLLTLSKAGHDIQLHIHPHWFDSTYDENGWQINTERYRLHDFSVSEINEIVRSYKAELQHCTEQPIFAYRAGGWCLQPFNKIKEALLNNGIWLDSTVFNQGYSTDPTRHFNFKNMPQLPHWRFSSDPLEADTSGEFIELPISAFKTSPLFFWKLAFHKKFSSQQFKPFGDGQAMVANNQYYFERLTQSTYGPVMIDGAKAGQLQSALDKHVKDQKADAFFNIMGHPKSLAPYSLTELDLFLKKNIQLHCKTFQDLTYLKG</sequence>
<name>A0ABU9HFM4_9GAMM</name>
<reference evidence="1 2" key="1">
    <citation type="submission" date="2024-02" db="EMBL/GenBank/DDBJ databases">
        <title>Bacteria isolated from the canopy kelp, Nereocystis luetkeana.</title>
        <authorList>
            <person name="Pfister C.A."/>
            <person name="Younker I.T."/>
            <person name="Light S.H."/>
        </authorList>
    </citation>
    <scope>NUCLEOTIDE SEQUENCE [LARGE SCALE GENOMIC DNA]</scope>
    <source>
        <strain evidence="1 2">TI.2.07</strain>
    </source>
</reference>
<evidence type="ECO:0000313" key="1">
    <source>
        <dbReference type="EMBL" id="MEL0660707.1"/>
    </source>
</evidence>
<dbReference type="RefSeq" id="WP_341629110.1">
    <property type="nucleotide sequence ID" value="NZ_JBAKBA010000053.1"/>
</dbReference>
<dbReference type="Proteomes" id="UP001366060">
    <property type="component" value="Unassembled WGS sequence"/>
</dbReference>
<evidence type="ECO:0008006" key="3">
    <source>
        <dbReference type="Google" id="ProtNLM"/>
    </source>
</evidence>
<protein>
    <recommendedName>
        <fullName evidence="3">Polysaccharide deacetylase</fullName>
    </recommendedName>
</protein>
<gene>
    <name evidence="1" type="ORF">V6255_16350</name>
</gene>
<dbReference type="SUPFAM" id="SSF88713">
    <property type="entry name" value="Glycoside hydrolase/deacetylase"/>
    <property type="match status" value="1"/>
</dbReference>
<dbReference type="EMBL" id="JBAKBA010000053">
    <property type="protein sequence ID" value="MEL0660707.1"/>
    <property type="molecule type" value="Genomic_DNA"/>
</dbReference>